<organism evidence="11 12">
    <name type="scientific">Rhodocollybia butyracea</name>
    <dbReference type="NCBI Taxonomy" id="206335"/>
    <lineage>
        <taxon>Eukaryota</taxon>
        <taxon>Fungi</taxon>
        <taxon>Dikarya</taxon>
        <taxon>Basidiomycota</taxon>
        <taxon>Agaricomycotina</taxon>
        <taxon>Agaricomycetes</taxon>
        <taxon>Agaricomycetidae</taxon>
        <taxon>Agaricales</taxon>
        <taxon>Marasmiineae</taxon>
        <taxon>Omphalotaceae</taxon>
        <taxon>Rhodocollybia</taxon>
    </lineage>
</organism>
<comment type="catalytic activity">
    <reaction evidence="8">
        <text>L-seryl-[protein] + ATP = O-phospho-L-seryl-[protein] + ADP + H(+)</text>
        <dbReference type="Rhea" id="RHEA:17989"/>
        <dbReference type="Rhea" id="RHEA-COMP:9863"/>
        <dbReference type="Rhea" id="RHEA-COMP:11604"/>
        <dbReference type="ChEBI" id="CHEBI:15378"/>
        <dbReference type="ChEBI" id="CHEBI:29999"/>
        <dbReference type="ChEBI" id="CHEBI:30616"/>
        <dbReference type="ChEBI" id="CHEBI:83421"/>
        <dbReference type="ChEBI" id="CHEBI:456216"/>
        <dbReference type="EC" id="2.7.11.1"/>
    </reaction>
</comment>
<dbReference type="GO" id="GO:0005737">
    <property type="term" value="C:cytoplasm"/>
    <property type="evidence" value="ECO:0007669"/>
    <property type="project" value="TreeGrafter"/>
</dbReference>
<dbReference type="PROSITE" id="PS50011">
    <property type="entry name" value="PROTEIN_KINASE_DOM"/>
    <property type="match status" value="1"/>
</dbReference>
<dbReference type="Gene3D" id="1.10.510.10">
    <property type="entry name" value="Transferase(Phosphotransferase) domain 1"/>
    <property type="match status" value="1"/>
</dbReference>
<dbReference type="InterPro" id="IPR017441">
    <property type="entry name" value="Protein_kinase_ATP_BS"/>
</dbReference>
<dbReference type="InterPro" id="IPR000719">
    <property type="entry name" value="Prot_kinase_dom"/>
</dbReference>
<dbReference type="GO" id="GO:0050684">
    <property type="term" value="P:regulation of mRNA processing"/>
    <property type="evidence" value="ECO:0007669"/>
    <property type="project" value="TreeGrafter"/>
</dbReference>
<comment type="caution">
    <text evidence="11">The sequence shown here is derived from an EMBL/GenBank/DDBJ whole genome shotgun (WGS) entry which is preliminary data.</text>
</comment>
<keyword evidence="5 11" id="KW-0418">Kinase</keyword>
<gene>
    <name evidence="11" type="ORF">BDP27DRAFT_1357381</name>
</gene>
<evidence type="ECO:0000256" key="6">
    <source>
        <dbReference type="ARBA" id="ARBA00022840"/>
    </source>
</evidence>
<keyword evidence="2" id="KW-0723">Serine/threonine-protein kinase</keyword>
<dbReference type="OrthoDB" id="5979581at2759"/>
<dbReference type="PANTHER" id="PTHR47634">
    <property type="entry name" value="PROTEIN KINASE DOMAIN-CONTAINING PROTEIN-RELATED"/>
    <property type="match status" value="1"/>
</dbReference>
<evidence type="ECO:0000313" key="11">
    <source>
        <dbReference type="EMBL" id="KAF9077266.1"/>
    </source>
</evidence>
<proteinExistence type="predicted"/>
<dbReference type="EMBL" id="JADNRY010000004">
    <property type="protein sequence ID" value="KAF9077266.1"/>
    <property type="molecule type" value="Genomic_DNA"/>
</dbReference>
<keyword evidence="4 9" id="KW-0547">Nucleotide-binding</keyword>
<sequence>MIVKDDFPEVESFKLYRPGGFHPVHLSDIFHNSRYTVIHKLGYGSYSTVWLVEDSVTHRYSALKITVSELTNVALEIAVLHHLQQSSNSDIDNGEEDYVVHLLDEFKHHGPNGTHQCIVTEVPGPSVYLDDGDLADHFLAGNIPTNFSKRILAQVSRGVRSSEQDVERYLGKPKKMALQTCDTATNPLDSLDPHAPQYLVRKPDPTLLRHHCFLNRGSLHVKIADFGEAFVWSPDDPEIHNSHCARVFAAPELLFDNSASFASDIWALGVTVYHFLSGDSEFPFQHDLFWDMMRWLGPVPSRWYEDRSLLDPPGSEGWMEVLQLKENQEWFCIENEKAKVDGVKSRADTSTNV</sequence>
<evidence type="ECO:0000256" key="4">
    <source>
        <dbReference type="ARBA" id="ARBA00022741"/>
    </source>
</evidence>
<dbReference type="InterPro" id="IPR011009">
    <property type="entry name" value="Kinase-like_dom_sf"/>
</dbReference>
<evidence type="ECO:0000256" key="5">
    <source>
        <dbReference type="ARBA" id="ARBA00022777"/>
    </source>
</evidence>
<dbReference type="GO" id="GO:0004674">
    <property type="term" value="F:protein serine/threonine kinase activity"/>
    <property type="evidence" value="ECO:0007669"/>
    <property type="project" value="UniProtKB-KW"/>
</dbReference>
<feature type="domain" description="Protein kinase" evidence="10">
    <location>
        <begin position="35"/>
        <end position="353"/>
    </location>
</feature>
<protein>
    <recommendedName>
        <fullName evidence="1">non-specific serine/threonine protein kinase</fullName>
        <ecNumber evidence="1">2.7.11.1</ecNumber>
    </recommendedName>
</protein>
<evidence type="ECO:0000256" key="2">
    <source>
        <dbReference type="ARBA" id="ARBA00022527"/>
    </source>
</evidence>
<evidence type="ECO:0000256" key="3">
    <source>
        <dbReference type="ARBA" id="ARBA00022679"/>
    </source>
</evidence>
<reference evidence="11" key="1">
    <citation type="submission" date="2020-11" db="EMBL/GenBank/DDBJ databases">
        <authorList>
            <consortium name="DOE Joint Genome Institute"/>
            <person name="Ahrendt S."/>
            <person name="Riley R."/>
            <person name="Andreopoulos W."/>
            <person name="Labutti K."/>
            <person name="Pangilinan J."/>
            <person name="Ruiz-Duenas F.J."/>
            <person name="Barrasa J.M."/>
            <person name="Sanchez-Garcia M."/>
            <person name="Camarero S."/>
            <person name="Miyauchi S."/>
            <person name="Serrano A."/>
            <person name="Linde D."/>
            <person name="Babiker R."/>
            <person name="Drula E."/>
            <person name="Ayuso-Fernandez I."/>
            <person name="Pacheco R."/>
            <person name="Padilla G."/>
            <person name="Ferreira P."/>
            <person name="Barriuso J."/>
            <person name="Kellner H."/>
            <person name="Castanera R."/>
            <person name="Alfaro M."/>
            <person name="Ramirez L."/>
            <person name="Pisabarro A.G."/>
            <person name="Kuo A."/>
            <person name="Tritt A."/>
            <person name="Lipzen A."/>
            <person name="He G."/>
            <person name="Yan M."/>
            <person name="Ng V."/>
            <person name="Cullen D."/>
            <person name="Martin F."/>
            <person name="Rosso M.-N."/>
            <person name="Henrissat B."/>
            <person name="Hibbett D."/>
            <person name="Martinez A.T."/>
            <person name="Grigoriev I.V."/>
        </authorList>
    </citation>
    <scope>NUCLEOTIDE SEQUENCE</scope>
    <source>
        <strain evidence="11">AH 40177</strain>
    </source>
</reference>
<evidence type="ECO:0000256" key="8">
    <source>
        <dbReference type="ARBA" id="ARBA00048679"/>
    </source>
</evidence>
<dbReference type="SMART" id="SM00220">
    <property type="entry name" value="S_TKc"/>
    <property type="match status" value="1"/>
</dbReference>
<keyword evidence="6 9" id="KW-0067">ATP-binding</keyword>
<dbReference type="GO" id="GO:0000245">
    <property type="term" value="P:spliceosomal complex assembly"/>
    <property type="evidence" value="ECO:0007669"/>
    <property type="project" value="TreeGrafter"/>
</dbReference>
<dbReference type="Gene3D" id="3.30.200.20">
    <property type="entry name" value="Phosphorylase Kinase, domain 1"/>
    <property type="match status" value="1"/>
</dbReference>
<dbReference type="AlphaFoldDB" id="A0A9P5UFG9"/>
<dbReference type="SUPFAM" id="SSF56112">
    <property type="entry name" value="Protein kinase-like (PK-like)"/>
    <property type="match status" value="1"/>
</dbReference>
<comment type="catalytic activity">
    <reaction evidence="7">
        <text>L-threonyl-[protein] + ATP = O-phospho-L-threonyl-[protein] + ADP + H(+)</text>
        <dbReference type="Rhea" id="RHEA:46608"/>
        <dbReference type="Rhea" id="RHEA-COMP:11060"/>
        <dbReference type="Rhea" id="RHEA-COMP:11605"/>
        <dbReference type="ChEBI" id="CHEBI:15378"/>
        <dbReference type="ChEBI" id="CHEBI:30013"/>
        <dbReference type="ChEBI" id="CHEBI:30616"/>
        <dbReference type="ChEBI" id="CHEBI:61977"/>
        <dbReference type="ChEBI" id="CHEBI:456216"/>
        <dbReference type="EC" id="2.7.11.1"/>
    </reaction>
</comment>
<dbReference type="GO" id="GO:0005524">
    <property type="term" value="F:ATP binding"/>
    <property type="evidence" value="ECO:0007669"/>
    <property type="project" value="UniProtKB-UniRule"/>
</dbReference>
<evidence type="ECO:0000313" key="12">
    <source>
        <dbReference type="Proteomes" id="UP000772434"/>
    </source>
</evidence>
<dbReference type="PANTHER" id="PTHR47634:SF9">
    <property type="entry name" value="PROTEIN KINASE DOMAIN-CONTAINING PROTEIN-RELATED"/>
    <property type="match status" value="1"/>
</dbReference>
<dbReference type="PROSITE" id="PS00107">
    <property type="entry name" value="PROTEIN_KINASE_ATP"/>
    <property type="match status" value="1"/>
</dbReference>
<dbReference type="GO" id="GO:0005634">
    <property type="term" value="C:nucleus"/>
    <property type="evidence" value="ECO:0007669"/>
    <property type="project" value="TreeGrafter"/>
</dbReference>
<dbReference type="Proteomes" id="UP000772434">
    <property type="component" value="Unassembled WGS sequence"/>
</dbReference>
<evidence type="ECO:0000256" key="7">
    <source>
        <dbReference type="ARBA" id="ARBA00047899"/>
    </source>
</evidence>
<name>A0A9P5UFG9_9AGAR</name>
<keyword evidence="3" id="KW-0808">Transferase</keyword>
<accession>A0A9P5UFG9</accession>
<evidence type="ECO:0000256" key="1">
    <source>
        <dbReference type="ARBA" id="ARBA00012513"/>
    </source>
</evidence>
<evidence type="ECO:0000259" key="10">
    <source>
        <dbReference type="PROSITE" id="PS50011"/>
    </source>
</evidence>
<dbReference type="InterPro" id="IPR051334">
    <property type="entry name" value="SRPK"/>
</dbReference>
<dbReference type="EC" id="2.7.11.1" evidence="1"/>
<evidence type="ECO:0000256" key="9">
    <source>
        <dbReference type="PROSITE-ProRule" id="PRU10141"/>
    </source>
</evidence>
<feature type="binding site" evidence="9">
    <location>
        <position position="64"/>
    </location>
    <ligand>
        <name>ATP</name>
        <dbReference type="ChEBI" id="CHEBI:30616"/>
    </ligand>
</feature>
<dbReference type="Pfam" id="PF00069">
    <property type="entry name" value="Pkinase"/>
    <property type="match status" value="1"/>
</dbReference>
<keyword evidence="12" id="KW-1185">Reference proteome</keyword>